<feature type="non-terminal residue" evidence="2">
    <location>
        <position position="114"/>
    </location>
</feature>
<sequence length="114" mass="12799">PKQTSFIQGRFILDNIVAVWEGVEWACKSHQATMFIKIDFEKAYDRIEWPFVLTMLQVLGFGPIFIQSVNMLIADASAQISINGLNSEPFGLFWSIRQGFPLAPTLYVLAAEGS</sequence>
<dbReference type="Pfam" id="PF00078">
    <property type="entry name" value="RVT_1"/>
    <property type="match status" value="1"/>
</dbReference>
<dbReference type="PANTHER" id="PTHR31635:SF196">
    <property type="entry name" value="REVERSE TRANSCRIPTASE DOMAIN-CONTAINING PROTEIN-RELATED"/>
    <property type="match status" value="1"/>
</dbReference>
<dbReference type="OMA" id="VEWACKS"/>
<evidence type="ECO:0000259" key="1">
    <source>
        <dbReference type="Pfam" id="PF00078"/>
    </source>
</evidence>
<dbReference type="EMBL" id="JAHRHJ020003813">
    <property type="protein sequence ID" value="KAH9288546.1"/>
    <property type="molecule type" value="Genomic_DNA"/>
</dbReference>
<accession>A0AA38BQP5</accession>
<feature type="domain" description="Reverse transcriptase" evidence="1">
    <location>
        <begin position="2"/>
        <end position="110"/>
    </location>
</feature>
<gene>
    <name evidence="2" type="ORF">KI387_032663</name>
</gene>
<keyword evidence="3" id="KW-1185">Reference proteome</keyword>
<dbReference type="Proteomes" id="UP000824469">
    <property type="component" value="Unassembled WGS sequence"/>
</dbReference>
<dbReference type="InterPro" id="IPR000477">
    <property type="entry name" value="RT_dom"/>
</dbReference>
<protein>
    <recommendedName>
        <fullName evidence="1">Reverse transcriptase domain-containing protein</fullName>
    </recommendedName>
</protein>
<proteinExistence type="predicted"/>
<organism evidence="2 3">
    <name type="scientific">Taxus chinensis</name>
    <name type="common">Chinese yew</name>
    <name type="synonym">Taxus wallichiana var. chinensis</name>
    <dbReference type="NCBI Taxonomy" id="29808"/>
    <lineage>
        <taxon>Eukaryota</taxon>
        <taxon>Viridiplantae</taxon>
        <taxon>Streptophyta</taxon>
        <taxon>Embryophyta</taxon>
        <taxon>Tracheophyta</taxon>
        <taxon>Spermatophyta</taxon>
        <taxon>Pinopsida</taxon>
        <taxon>Pinidae</taxon>
        <taxon>Conifers II</taxon>
        <taxon>Cupressales</taxon>
        <taxon>Taxaceae</taxon>
        <taxon>Taxus</taxon>
    </lineage>
</organism>
<dbReference type="AlphaFoldDB" id="A0AA38BQP5"/>
<reference evidence="2 3" key="1">
    <citation type="journal article" date="2021" name="Nat. Plants">
        <title>The Taxus genome provides insights into paclitaxel biosynthesis.</title>
        <authorList>
            <person name="Xiong X."/>
            <person name="Gou J."/>
            <person name="Liao Q."/>
            <person name="Li Y."/>
            <person name="Zhou Q."/>
            <person name="Bi G."/>
            <person name="Li C."/>
            <person name="Du R."/>
            <person name="Wang X."/>
            <person name="Sun T."/>
            <person name="Guo L."/>
            <person name="Liang H."/>
            <person name="Lu P."/>
            <person name="Wu Y."/>
            <person name="Zhang Z."/>
            <person name="Ro D.K."/>
            <person name="Shang Y."/>
            <person name="Huang S."/>
            <person name="Yan J."/>
        </authorList>
    </citation>
    <scope>NUCLEOTIDE SEQUENCE [LARGE SCALE GENOMIC DNA]</scope>
    <source>
        <strain evidence="2">Ta-2019</strain>
    </source>
</reference>
<name>A0AA38BQP5_TAXCH</name>
<evidence type="ECO:0000313" key="3">
    <source>
        <dbReference type="Proteomes" id="UP000824469"/>
    </source>
</evidence>
<evidence type="ECO:0000313" key="2">
    <source>
        <dbReference type="EMBL" id="KAH9288546.1"/>
    </source>
</evidence>
<comment type="caution">
    <text evidence="2">The sequence shown here is derived from an EMBL/GenBank/DDBJ whole genome shotgun (WGS) entry which is preliminary data.</text>
</comment>
<dbReference type="PANTHER" id="PTHR31635">
    <property type="entry name" value="REVERSE TRANSCRIPTASE DOMAIN-CONTAINING PROTEIN-RELATED"/>
    <property type="match status" value="1"/>
</dbReference>
<feature type="non-terminal residue" evidence="2">
    <location>
        <position position="1"/>
    </location>
</feature>